<feature type="region of interest" description="Disordered" evidence="1">
    <location>
        <begin position="51"/>
        <end position="84"/>
    </location>
</feature>
<dbReference type="HOGENOM" id="CLU_2528933_0_0_1"/>
<feature type="compositionally biased region" description="Polar residues" evidence="1">
    <location>
        <begin position="56"/>
        <end position="66"/>
    </location>
</feature>
<protein>
    <recommendedName>
        <fullName evidence="5">Secreted protein</fullName>
    </recommendedName>
</protein>
<keyword evidence="4" id="KW-1185">Reference proteome</keyword>
<dbReference type="RefSeq" id="XP_040618884.1">
    <property type="nucleotide sequence ID" value="XM_040759475.1"/>
</dbReference>
<evidence type="ECO:0008006" key="5">
    <source>
        <dbReference type="Google" id="ProtNLM"/>
    </source>
</evidence>
<dbReference type="AlphaFoldDB" id="A0A0C2EWC0"/>
<dbReference type="Proteomes" id="UP000031575">
    <property type="component" value="Unassembled WGS sequence"/>
</dbReference>
<evidence type="ECO:0000256" key="1">
    <source>
        <dbReference type="SAM" id="MobiDB-lite"/>
    </source>
</evidence>
<feature type="compositionally biased region" description="Low complexity" evidence="1">
    <location>
        <begin position="69"/>
        <end position="84"/>
    </location>
</feature>
<evidence type="ECO:0000256" key="2">
    <source>
        <dbReference type="SAM" id="SignalP"/>
    </source>
</evidence>
<evidence type="ECO:0000313" key="3">
    <source>
        <dbReference type="EMBL" id="KIH90874.1"/>
    </source>
</evidence>
<evidence type="ECO:0000313" key="4">
    <source>
        <dbReference type="Proteomes" id="UP000031575"/>
    </source>
</evidence>
<dbReference type="EMBL" id="AWTV01000008">
    <property type="protein sequence ID" value="KIH90874.1"/>
    <property type="molecule type" value="Genomic_DNA"/>
</dbReference>
<feature type="signal peptide" evidence="2">
    <location>
        <begin position="1"/>
        <end position="19"/>
    </location>
</feature>
<sequence>MPHFCLLVVPASFCVFAAAGTYLGAVKAGRTSRACYAGPVQAPTTVDLGRSRQKGKNITNLTSTDETTARLPTPRTTTTRPRNV</sequence>
<proteinExistence type="predicted"/>
<feature type="chain" id="PRO_5002164979" description="Secreted protein" evidence="2">
    <location>
        <begin position="20"/>
        <end position="84"/>
    </location>
</feature>
<organism evidence="3 4">
    <name type="scientific">Sporothrix brasiliensis 5110</name>
    <dbReference type="NCBI Taxonomy" id="1398154"/>
    <lineage>
        <taxon>Eukaryota</taxon>
        <taxon>Fungi</taxon>
        <taxon>Dikarya</taxon>
        <taxon>Ascomycota</taxon>
        <taxon>Pezizomycotina</taxon>
        <taxon>Sordariomycetes</taxon>
        <taxon>Sordariomycetidae</taxon>
        <taxon>Ophiostomatales</taxon>
        <taxon>Ophiostomataceae</taxon>
        <taxon>Sporothrix</taxon>
    </lineage>
</organism>
<reference evidence="3 4" key="1">
    <citation type="journal article" date="2014" name="BMC Genomics">
        <title>Comparative genomics of the major fungal agents of human and animal Sporotrichosis: Sporothrix schenckii and Sporothrix brasiliensis.</title>
        <authorList>
            <person name="Teixeira M.M."/>
            <person name="de Almeida L.G."/>
            <person name="Kubitschek-Barreira P."/>
            <person name="Alves F.L."/>
            <person name="Kioshima E.S."/>
            <person name="Abadio A.K."/>
            <person name="Fernandes L."/>
            <person name="Derengowski L.S."/>
            <person name="Ferreira K.S."/>
            <person name="Souza R.C."/>
            <person name="Ruiz J.C."/>
            <person name="de Andrade N.C."/>
            <person name="Paes H.C."/>
            <person name="Nicola A.M."/>
            <person name="Albuquerque P."/>
            <person name="Gerber A.L."/>
            <person name="Martins V.P."/>
            <person name="Peconick L.D."/>
            <person name="Neto A.V."/>
            <person name="Chaucanez C.B."/>
            <person name="Silva P.A."/>
            <person name="Cunha O.L."/>
            <person name="de Oliveira F.F."/>
            <person name="dos Santos T.C."/>
            <person name="Barros A.L."/>
            <person name="Soares M.A."/>
            <person name="de Oliveira L.M."/>
            <person name="Marini M.M."/>
            <person name="Villalobos-Duno H."/>
            <person name="Cunha M.M."/>
            <person name="de Hoog S."/>
            <person name="da Silveira J.F."/>
            <person name="Henrissat B."/>
            <person name="Nino-Vega G.A."/>
            <person name="Cisalpino P.S."/>
            <person name="Mora-Montes H.M."/>
            <person name="Almeida S.R."/>
            <person name="Stajich J.E."/>
            <person name="Lopes-Bezerra L.M."/>
            <person name="Vasconcelos A.T."/>
            <person name="Felipe M.S."/>
        </authorList>
    </citation>
    <scope>NUCLEOTIDE SEQUENCE [LARGE SCALE GENOMIC DNA]</scope>
    <source>
        <strain evidence="3 4">5110</strain>
    </source>
</reference>
<dbReference type="GeneID" id="63674396"/>
<name>A0A0C2EWC0_9PEZI</name>
<comment type="caution">
    <text evidence="3">The sequence shown here is derived from an EMBL/GenBank/DDBJ whole genome shotgun (WGS) entry which is preliminary data.</text>
</comment>
<keyword evidence="2" id="KW-0732">Signal</keyword>
<accession>A0A0C2EWC0</accession>
<gene>
    <name evidence="3" type="ORF">SPBR_01159</name>
</gene>
<dbReference type="VEuPathDB" id="FungiDB:SPBR_01159"/>